<evidence type="ECO:0000313" key="1">
    <source>
        <dbReference type="EMBL" id="PRY27824.1"/>
    </source>
</evidence>
<organism evidence="1 2">
    <name type="scientific">Spirosoma oryzae</name>
    <dbReference type="NCBI Taxonomy" id="1469603"/>
    <lineage>
        <taxon>Bacteria</taxon>
        <taxon>Pseudomonadati</taxon>
        <taxon>Bacteroidota</taxon>
        <taxon>Cytophagia</taxon>
        <taxon>Cytophagales</taxon>
        <taxon>Cytophagaceae</taxon>
        <taxon>Spirosoma</taxon>
    </lineage>
</organism>
<dbReference type="Proteomes" id="UP000238375">
    <property type="component" value="Unassembled WGS sequence"/>
</dbReference>
<comment type="caution">
    <text evidence="1">The sequence shown here is derived from an EMBL/GenBank/DDBJ whole genome shotgun (WGS) entry which is preliminary data.</text>
</comment>
<dbReference type="AlphaFoldDB" id="A0A2T0S327"/>
<name>A0A2T0S327_9BACT</name>
<gene>
    <name evidence="1" type="ORF">CLV58_13142</name>
</gene>
<accession>A0A2T0S327</accession>
<dbReference type="RefSeq" id="WP_106140436.1">
    <property type="nucleotide sequence ID" value="NZ_PVTE01000031.1"/>
</dbReference>
<reference evidence="1 2" key="1">
    <citation type="submission" date="2018-03" db="EMBL/GenBank/DDBJ databases">
        <title>Genomic Encyclopedia of Archaeal and Bacterial Type Strains, Phase II (KMG-II): from individual species to whole genera.</title>
        <authorList>
            <person name="Goeker M."/>
        </authorList>
    </citation>
    <scope>NUCLEOTIDE SEQUENCE [LARGE SCALE GENOMIC DNA]</scope>
    <source>
        <strain evidence="1 2">DSM 28354</strain>
    </source>
</reference>
<sequence length="79" mass="8882">MGLSIITLIMLALLAGNPILAQRHIKGQLALTPYAGVVDQWPSLTHLKGDQRGYVAGLDLCRYTETETYWKVSYQYDIK</sequence>
<proteinExistence type="predicted"/>
<dbReference type="EMBL" id="PVTE01000031">
    <property type="protein sequence ID" value="PRY27824.1"/>
    <property type="molecule type" value="Genomic_DNA"/>
</dbReference>
<protein>
    <submittedName>
        <fullName evidence="1">Uncharacterized protein</fullName>
    </submittedName>
</protein>
<evidence type="ECO:0000313" key="2">
    <source>
        <dbReference type="Proteomes" id="UP000238375"/>
    </source>
</evidence>
<keyword evidence="2" id="KW-1185">Reference proteome</keyword>